<dbReference type="EMBL" id="AFBN01000013">
    <property type="protein sequence ID" value="EGF59014.1"/>
    <property type="molecule type" value="Genomic_DNA"/>
</dbReference>
<dbReference type="InterPro" id="IPR024266">
    <property type="entry name" value="DUF3806"/>
</dbReference>
<evidence type="ECO:0000313" key="4">
    <source>
        <dbReference type="Proteomes" id="UP000003416"/>
    </source>
</evidence>
<reference evidence="3 4" key="1">
    <citation type="submission" date="2011-02" db="EMBL/GenBank/DDBJ databases">
        <authorList>
            <person name="Weinstock G."/>
            <person name="Sodergren E."/>
            <person name="Clifton S."/>
            <person name="Fulton L."/>
            <person name="Fulton B."/>
            <person name="Courtney L."/>
            <person name="Fronick C."/>
            <person name="Harrison M."/>
            <person name="Strong C."/>
            <person name="Farmer C."/>
            <person name="Delahaunty K."/>
            <person name="Markovic C."/>
            <person name="Hall O."/>
            <person name="Minx P."/>
            <person name="Tomlinson C."/>
            <person name="Mitreva M."/>
            <person name="Hou S."/>
            <person name="Chen J."/>
            <person name="Wollam A."/>
            <person name="Pepin K.H."/>
            <person name="Johnson M."/>
            <person name="Bhonagiri V."/>
            <person name="Zhang X."/>
            <person name="Suruliraj S."/>
            <person name="Warren W."/>
            <person name="Chinwalla A."/>
            <person name="Mardis E.R."/>
            <person name="Wilson R.K."/>
        </authorList>
    </citation>
    <scope>NUCLEOTIDE SEQUENCE [LARGE SCALE GENOMIC DNA]</scope>
    <source>
        <strain evidence="3 4">YIT 12057</strain>
    </source>
</reference>
<feature type="domain" description="DUF3806" evidence="2">
    <location>
        <begin position="181"/>
        <end position="266"/>
    </location>
</feature>
<keyword evidence="4" id="KW-1185">Reference proteome</keyword>
<dbReference type="HOGENOM" id="CLU_1033094_0_0_10"/>
<evidence type="ECO:0000259" key="2">
    <source>
        <dbReference type="Pfam" id="PF12713"/>
    </source>
</evidence>
<gene>
    <name evidence="3" type="ORF">HMPREF9446_00764</name>
</gene>
<dbReference type="Gene3D" id="3.40.1000.10">
    <property type="entry name" value="Mog1/PsbP, alpha/beta/alpha sandwich"/>
    <property type="match status" value="1"/>
</dbReference>
<comment type="caution">
    <text evidence="3">The sequence shown here is derived from an EMBL/GenBank/DDBJ whole genome shotgun (WGS) entry which is preliminary data.</text>
</comment>
<dbReference type="eggNOG" id="ENOG5033Q7U">
    <property type="taxonomic scope" value="Bacteria"/>
</dbReference>
<evidence type="ECO:0000313" key="3">
    <source>
        <dbReference type="EMBL" id="EGF59014.1"/>
    </source>
</evidence>
<dbReference type="InterPro" id="IPR024315">
    <property type="entry name" value="DUF3805"/>
</dbReference>
<evidence type="ECO:0000259" key="1">
    <source>
        <dbReference type="Pfam" id="PF12712"/>
    </source>
</evidence>
<organism evidence="3 4">
    <name type="scientific">Bacteroides fluxus YIT 12057</name>
    <dbReference type="NCBI Taxonomy" id="763034"/>
    <lineage>
        <taxon>Bacteria</taxon>
        <taxon>Pseudomonadati</taxon>
        <taxon>Bacteroidota</taxon>
        <taxon>Bacteroidia</taxon>
        <taxon>Bacteroidales</taxon>
        <taxon>Bacteroidaceae</taxon>
        <taxon>Bacteroides</taxon>
    </lineage>
</organism>
<evidence type="ECO:0008006" key="5">
    <source>
        <dbReference type="Google" id="ProtNLM"/>
    </source>
</evidence>
<dbReference type="Pfam" id="PF12712">
    <property type="entry name" value="DUF3805"/>
    <property type="match status" value="1"/>
</dbReference>
<dbReference type="Proteomes" id="UP000003416">
    <property type="component" value="Unassembled WGS sequence"/>
</dbReference>
<proteinExistence type="predicted"/>
<dbReference type="AlphaFoldDB" id="F3PPX2"/>
<feature type="domain" description="DUF3805" evidence="1">
    <location>
        <begin position="7"/>
        <end position="157"/>
    </location>
</feature>
<name>F3PPX2_9BACE</name>
<dbReference type="Pfam" id="PF12713">
    <property type="entry name" value="DUF3806"/>
    <property type="match status" value="1"/>
</dbReference>
<sequence>MYMEQGKKFISPGAWFSMIYPADWSEFEDGEGSFLFYNPADWTGNFRISAYKGNAAYGRDFLRQELEENTSATLVKIGKLECAYSKEMFEEEGIYYTSHLWITGIDELAFECSFTVKKGESVTEAEKVIASLETRKEGIKYPAEIIPVRLSEIYQINEAYEWVDSAVKEVLKKDFQGAEEDVVKMQQIIDKGEIGPKKKEAWLAFGIVLCVIFANEVDNMEWRTLIDGNREAPVLLNISTGARIDPMKLVWSKVKAGVPCNMVETYKSIFDNQ</sequence>
<dbReference type="Gene3D" id="1.20.120.1090">
    <property type="match status" value="1"/>
</dbReference>
<accession>F3PPX2</accession>
<protein>
    <recommendedName>
        <fullName evidence="5">DUF3805 domain-containing protein</fullName>
    </recommendedName>
</protein>
<dbReference type="STRING" id="763034.HMPREF9446_00764"/>